<evidence type="ECO:0000256" key="1">
    <source>
        <dbReference type="ARBA" id="ARBA00008455"/>
    </source>
</evidence>
<sequence length="442" mass="49432">MTIKKIEKLFAVTLAFLCTGLAGWLYVVTREEDGTVVYRERLVTEEKAELPAVYDLREQKKAPAVKNQGELSTCWAVAASSALESALLPREKEVFAADHMSLQNSFSRKQSDGGDYTMVMAYLAGWQGPVLEAEDPYGDGISDESLTAVKHVQEMQVLQEKDYQSIKSAIYQYGAVQSSLYMDMDTAFSSSVYYNQINHSYLYPGEKKANHDILIIGWDDAYPAEKFNYQTKQDGAFICQNSWGTEFGEEGIFYVSYEDGSIGKNAICYTDIEDTDNYDHLYQTDLCGWVGRLGYGDGTCYFANLFQAERNEWLDAVGFYAVGPDTEYSVTVMDGEKDLSNALLEETKASGSFANAGYYTVNMKEPIYMEEGKTYAVVVKVHTPEADYPVATEYMADEATEEADLSDGDGYISHNGAKWTGTETEYGCNVCMKLYTTDEVKQ</sequence>
<keyword evidence="4" id="KW-1185">Reference proteome</keyword>
<dbReference type="SMART" id="SM00645">
    <property type="entry name" value="Pept_C1"/>
    <property type="match status" value="1"/>
</dbReference>
<reference evidence="3 4" key="1">
    <citation type="journal article" date="2021" name="ISME Commun">
        <title>Automated analysis of genomic sequences facilitates high-throughput and comprehensive description of bacteria.</title>
        <authorList>
            <person name="Hitch T.C.A."/>
        </authorList>
    </citation>
    <scope>NUCLEOTIDE SEQUENCE [LARGE SCALE GENOMIC DNA]</scope>
    <source>
        <strain evidence="3 4">Sanger_29</strain>
    </source>
</reference>
<organism evidence="3 4">
    <name type="scientific">Muricoprocola aceti</name>
    <dbReference type="NCBI Taxonomy" id="2981772"/>
    <lineage>
        <taxon>Bacteria</taxon>
        <taxon>Bacillati</taxon>
        <taxon>Bacillota</taxon>
        <taxon>Clostridia</taxon>
        <taxon>Lachnospirales</taxon>
        <taxon>Lachnospiraceae</taxon>
        <taxon>Muricoprocola</taxon>
    </lineage>
</organism>
<evidence type="ECO:0000313" key="4">
    <source>
        <dbReference type="Proteomes" id="UP001652338"/>
    </source>
</evidence>
<dbReference type="InterPro" id="IPR013128">
    <property type="entry name" value="Peptidase_C1A"/>
</dbReference>
<dbReference type="SUPFAM" id="SSF54001">
    <property type="entry name" value="Cysteine proteinases"/>
    <property type="match status" value="1"/>
</dbReference>
<dbReference type="Gene3D" id="2.60.120.820">
    <property type="entry name" value="PHR domain"/>
    <property type="match status" value="1"/>
</dbReference>
<dbReference type="CDD" id="cd02619">
    <property type="entry name" value="Peptidase_C1"/>
    <property type="match status" value="1"/>
</dbReference>
<protein>
    <submittedName>
        <fullName evidence="3">Lectin like domain-containing protein</fullName>
    </submittedName>
</protein>
<dbReference type="Proteomes" id="UP001652338">
    <property type="component" value="Unassembled WGS sequence"/>
</dbReference>
<dbReference type="Pfam" id="PF18560">
    <property type="entry name" value="Lectin_like"/>
    <property type="match status" value="1"/>
</dbReference>
<evidence type="ECO:0000313" key="3">
    <source>
        <dbReference type="EMBL" id="MCU6724753.1"/>
    </source>
</evidence>
<dbReference type="RefSeq" id="WP_262654197.1">
    <property type="nucleotide sequence ID" value="NZ_JAOQKE010000004.1"/>
</dbReference>
<gene>
    <name evidence="3" type="ORF">OCV47_05210</name>
</gene>
<comment type="similarity">
    <text evidence="1">Belongs to the peptidase C1 family.</text>
</comment>
<name>A0ABT2SJR4_9FIRM</name>
<dbReference type="InterPro" id="IPR038765">
    <property type="entry name" value="Papain-like_cys_pep_sf"/>
</dbReference>
<evidence type="ECO:0000259" key="2">
    <source>
        <dbReference type="SMART" id="SM00645"/>
    </source>
</evidence>
<proteinExistence type="inferred from homology"/>
<dbReference type="InterPro" id="IPR040528">
    <property type="entry name" value="Lectin-like"/>
</dbReference>
<accession>A0ABT2SJR4</accession>
<dbReference type="InterPro" id="IPR038648">
    <property type="entry name" value="PHR_sf"/>
</dbReference>
<dbReference type="Gene3D" id="3.90.70.10">
    <property type="entry name" value="Cysteine proteinases"/>
    <property type="match status" value="1"/>
</dbReference>
<comment type="caution">
    <text evidence="3">The sequence shown here is derived from an EMBL/GenBank/DDBJ whole genome shotgun (WGS) entry which is preliminary data.</text>
</comment>
<dbReference type="InterPro" id="IPR000668">
    <property type="entry name" value="Peptidase_C1A_C"/>
</dbReference>
<dbReference type="EMBL" id="JAOQKE010000004">
    <property type="protein sequence ID" value="MCU6724753.1"/>
    <property type="molecule type" value="Genomic_DNA"/>
</dbReference>
<dbReference type="PANTHER" id="PTHR12411">
    <property type="entry name" value="CYSTEINE PROTEASE FAMILY C1-RELATED"/>
    <property type="match status" value="1"/>
</dbReference>
<dbReference type="Pfam" id="PF00112">
    <property type="entry name" value="Peptidase_C1"/>
    <property type="match status" value="1"/>
</dbReference>
<feature type="domain" description="Peptidase C1A papain C-terminal" evidence="2">
    <location>
        <begin position="50"/>
        <end position="272"/>
    </location>
</feature>